<organism evidence="1 2">
    <name type="scientific">Actinomadura fibrosa</name>
    <dbReference type="NCBI Taxonomy" id="111802"/>
    <lineage>
        <taxon>Bacteria</taxon>
        <taxon>Bacillati</taxon>
        <taxon>Actinomycetota</taxon>
        <taxon>Actinomycetes</taxon>
        <taxon>Streptosporangiales</taxon>
        <taxon>Thermomonosporaceae</taxon>
        <taxon>Actinomadura</taxon>
    </lineage>
</organism>
<gene>
    <name evidence="1" type="ORF">ACFQZM_42335</name>
</gene>
<reference evidence="2" key="1">
    <citation type="journal article" date="2019" name="Int. J. Syst. Evol. Microbiol.">
        <title>The Global Catalogue of Microorganisms (GCM) 10K type strain sequencing project: providing services to taxonomists for standard genome sequencing and annotation.</title>
        <authorList>
            <consortium name="The Broad Institute Genomics Platform"/>
            <consortium name="The Broad Institute Genome Sequencing Center for Infectious Disease"/>
            <person name="Wu L."/>
            <person name="Ma J."/>
        </authorList>
    </citation>
    <scope>NUCLEOTIDE SEQUENCE [LARGE SCALE GENOMIC DNA]</scope>
    <source>
        <strain evidence="2">JCM 9371</strain>
    </source>
</reference>
<dbReference type="InterPro" id="IPR006311">
    <property type="entry name" value="TAT_signal"/>
</dbReference>
<evidence type="ECO:0008006" key="3">
    <source>
        <dbReference type="Google" id="ProtNLM"/>
    </source>
</evidence>
<keyword evidence="2" id="KW-1185">Reference proteome</keyword>
<comment type="caution">
    <text evidence="1">The sequence shown here is derived from an EMBL/GenBank/DDBJ whole genome shotgun (WGS) entry which is preliminary data.</text>
</comment>
<name>A0ABW2XZH5_9ACTN</name>
<evidence type="ECO:0000313" key="2">
    <source>
        <dbReference type="Proteomes" id="UP001597063"/>
    </source>
</evidence>
<dbReference type="EMBL" id="JBHTGP010000027">
    <property type="protein sequence ID" value="MFD0691190.1"/>
    <property type="molecule type" value="Genomic_DNA"/>
</dbReference>
<dbReference type="RefSeq" id="WP_131758285.1">
    <property type="nucleotide sequence ID" value="NZ_CAACUY010000048.1"/>
</dbReference>
<dbReference type="InterPro" id="IPR017853">
    <property type="entry name" value="GH"/>
</dbReference>
<accession>A0ABW2XZH5</accession>
<evidence type="ECO:0000313" key="1">
    <source>
        <dbReference type="EMBL" id="MFD0691190.1"/>
    </source>
</evidence>
<dbReference type="Gene3D" id="3.20.20.80">
    <property type="entry name" value="Glycosidases"/>
    <property type="match status" value="1"/>
</dbReference>
<dbReference type="Proteomes" id="UP001597063">
    <property type="component" value="Unassembled WGS sequence"/>
</dbReference>
<dbReference type="PROSITE" id="PS51318">
    <property type="entry name" value="TAT"/>
    <property type="match status" value="1"/>
</dbReference>
<proteinExistence type="predicted"/>
<dbReference type="SUPFAM" id="SSF51445">
    <property type="entry name" value="(Trans)glycosidases"/>
    <property type="match status" value="1"/>
</dbReference>
<protein>
    <recommendedName>
        <fullName evidence="3">Abortive infection protein</fullName>
    </recommendedName>
</protein>
<sequence length="375" mass="41548">MKRHIPVNRRTLLAGAAAATAVIGAGRSRDLWYGGPVQAMAATRAGRGGPLAQRGVNYDTEREVWRHAYVRREIRAIRRDLHCNALILLGSDLRRLVFAAETAAAEGLYVWIEARHFDRDARATLRFLASVARAAERLRRRHPGIGISVGCELTIFMDGLVPGKDWRERAANLGTPAGAGYNERLNAFLARALRTVRPLFGGRLTYTSGVWESVAWRGFDAVGVDLYRDASNKATYARDVRALHRFGKPVVITEFGCCTYRGAGERGGDGFDIVDWTQDPPVVPAGYVRDEAGQARYIAELLDIYEAEGVHGAFVYDFIEPDSPYSPEPEHDLDMAGFSLVKVSSDPALAYRTTGHWEPKESFRTLARRFAAAPR</sequence>